<feature type="compositionally biased region" description="Low complexity" evidence="1">
    <location>
        <begin position="95"/>
        <end position="109"/>
    </location>
</feature>
<dbReference type="Proteomes" id="UP000663864">
    <property type="component" value="Unassembled WGS sequence"/>
</dbReference>
<feature type="region of interest" description="Disordered" evidence="1">
    <location>
        <begin position="1"/>
        <end position="31"/>
    </location>
</feature>
<gene>
    <name evidence="2" type="ORF">ZHD862_LOCUS3991</name>
</gene>
<dbReference type="AlphaFoldDB" id="A0A813V784"/>
<reference evidence="2" key="1">
    <citation type="submission" date="2021-02" db="EMBL/GenBank/DDBJ databases">
        <authorList>
            <person name="Nowell W R."/>
        </authorList>
    </citation>
    <scope>NUCLEOTIDE SEQUENCE</scope>
</reference>
<name>A0A813V784_9BILA</name>
<evidence type="ECO:0000313" key="3">
    <source>
        <dbReference type="Proteomes" id="UP000663864"/>
    </source>
</evidence>
<comment type="caution">
    <text evidence="2">The sequence shown here is derived from an EMBL/GenBank/DDBJ whole genome shotgun (WGS) entry which is preliminary data.</text>
</comment>
<sequence>MNNKNDKEEVDIVDNNDDDDDDDDDDDGTKETYQDLVQCPACQRQMRPQVFSKHPNVCRENPTNKRNIRVYDMTQYRSIRSGDKTIPVCKISPFNTNNSNNNNNNNNSNIRPSQTRSAKRNRRSDDTLVPPIINKFCCPNCKRTFCEKAYDRHVTFCSSKLKQLQQPPSEETLLARLKLDRRIKFGSNRTCSTLANTSPAITTHIQQPVSTPLINKQPVQQKSSLPTERFHFLSMRKKSSDSLARCPWCSKPYLPNCIHYCRNSKELFSIHSK</sequence>
<protein>
    <submittedName>
        <fullName evidence="2">Uncharacterized protein</fullName>
    </submittedName>
</protein>
<evidence type="ECO:0000313" key="2">
    <source>
        <dbReference type="EMBL" id="CAF0833367.1"/>
    </source>
</evidence>
<proteinExistence type="predicted"/>
<accession>A0A813V784</accession>
<evidence type="ECO:0000256" key="1">
    <source>
        <dbReference type="SAM" id="MobiDB-lite"/>
    </source>
</evidence>
<dbReference type="EMBL" id="CAJNOT010000092">
    <property type="protein sequence ID" value="CAF0833367.1"/>
    <property type="molecule type" value="Genomic_DNA"/>
</dbReference>
<feature type="region of interest" description="Disordered" evidence="1">
    <location>
        <begin position="90"/>
        <end position="125"/>
    </location>
</feature>
<feature type="compositionally biased region" description="Acidic residues" evidence="1">
    <location>
        <begin position="8"/>
        <end position="28"/>
    </location>
</feature>
<organism evidence="2 3">
    <name type="scientific">Rotaria sordida</name>
    <dbReference type="NCBI Taxonomy" id="392033"/>
    <lineage>
        <taxon>Eukaryota</taxon>
        <taxon>Metazoa</taxon>
        <taxon>Spiralia</taxon>
        <taxon>Gnathifera</taxon>
        <taxon>Rotifera</taxon>
        <taxon>Eurotatoria</taxon>
        <taxon>Bdelloidea</taxon>
        <taxon>Philodinida</taxon>
        <taxon>Philodinidae</taxon>
        <taxon>Rotaria</taxon>
    </lineage>
</organism>